<evidence type="ECO:0000313" key="2">
    <source>
        <dbReference type="Proteomes" id="UP000198942"/>
    </source>
</evidence>
<gene>
    <name evidence="1" type="ORF">SAMN05192574_1011027</name>
</gene>
<dbReference type="AlphaFoldDB" id="A0A1H8BSQ5"/>
<dbReference type="STRING" id="551995.SAMN05192574_1011027"/>
<evidence type="ECO:0000313" key="1">
    <source>
        <dbReference type="EMBL" id="SEM85806.1"/>
    </source>
</evidence>
<dbReference type="RefSeq" id="WP_091208449.1">
    <property type="nucleotide sequence ID" value="NZ_FOCL01000001.1"/>
</dbReference>
<keyword evidence="2" id="KW-1185">Reference proteome</keyword>
<sequence length="80" mass="9113">MEHTNQPSIVEFLGSCQLLPNISIIRLKINMVISTVIFRSYDEISGVLYFNFVTGTDQISVGVNEIKSIETIRGDWHRNN</sequence>
<dbReference type="EMBL" id="FOCL01000001">
    <property type="protein sequence ID" value="SEM85806.1"/>
    <property type="molecule type" value="Genomic_DNA"/>
</dbReference>
<dbReference type="Proteomes" id="UP000198942">
    <property type="component" value="Unassembled WGS sequence"/>
</dbReference>
<reference evidence="2" key="1">
    <citation type="submission" date="2016-10" db="EMBL/GenBank/DDBJ databases">
        <authorList>
            <person name="Varghese N."/>
            <person name="Submissions S."/>
        </authorList>
    </citation>
    <scope>NUCLEOTIDE SEQUENCE [LARGE SCALE GENOMIC DNA]</scope>
    <source>
        <strain evidence="2">Gh-48</strain>
    </source>
</reference>
<proteinExistence type="predicted"/>
<name>A0A1H8BSQ5_9SPHI</name>
<accession>A0A1H8BSQ5</accession>
<protein>
    <submittedName>
        <fullName evidence="1">Uncharacterized protein</fullName>
    </submittedName>
</protein>
<organism evidence="1 2">
    <name type="scientific">Mucilaginibacter gossypiicola</name>
    <dbReference type="NCBI Taxonomy" id="551995"/>
    <lineage>
        <taxon>Bacteria</taxon>
        <taxon>Pseudomonadati</taxon>
        <taxon>Bacteroidota</taxon>
        <taxon>Sphingobacteriia</taxon>
        <taxon>Sphingobacteriales</taxon>
        <taxon>Sphingobacteriaceae</taxon>
        <taxon>Mucilaginibacter</taxon>
    </lineage>
</organism>